<feature type="region of interest" description="Disordered" evidence="1">
    <location>
        <begin position="64"/>
        <end position="125"/>
    </location>
</feature>
<evidence type="ECO:0000313" key="2">
    <source>
        <dbReference type="EMBL" id="PZG45969.1"/>
    </source>
</evidence>
<reference evidence="2 3" key="1">
    <citation type="submission" date="2018-01" db="EMBL/GenBank/DDBJ databases">
        <title>Draft genome sequence of Sphaerisporangium sp. 7K107.</title>
        <authorList>
            <person name="Sahin N."/>
            <person name="Saygin H."/>
            <person name="Ay H."/>
        </authorList>
    </citation>
    <scope>NUCLEOTIDE SEQUENCE [LARGE SCALE GENOMIC DNA]</scope>
    <source>
        <strain evidence="2 3">7K107</strain>
    </source>
</reference>
<organism evidence="2 3">
    <name type="scientific">Spongiactinospora gelatinilytica</name>
    <dbReference type="NCBI Taxonomy" id="2666298"/>
    <lineage>
        <taxon>Bacteria</taxon>
        <taxon>Bacillati</taxon>
        <taxon>Actinomycetota</taxon>
        <taxon>Actinomycetes</taxon>
        <taxon>Streptosporangiales</taxon>
        <taxon>Streptosporangiaceae</taxon>
        <taxon>Spongiactinospora</taxon>
    </lineage>
</organism>
<feature type="compositionally biased region" description="Basic and acidic residues" evidence="1">
    <location>
        <begin position="92"/>
        <end position="117"/>
    </location>
</feature>
<feature type="compositionally biased region" description="Basic residues" evidence="1">
    <location>
        <begin position="70"/>
        <end position="91"/>
    </location>
</feature>
<dbReference type="AlphaFoldDB" id="A0A2W2GTV5"/>
<accession>A0A2W2GTV5</accession>
<gene>
    <name evidence="2" type="ORF">C1I98_15035</name>
</gene>
<evidence type="ECO:0000256" key="1">
    <source>
        <dbReference type="SAM" id="MobiDB-lite"/>
    </source>
</evidence>
<dbReference type="EMBL" id="POUA01000101">
    <property type="protein sequence ID" value="PZG45969.1"/>
    <property type="molecule type" value="Genomic_DNA"/>
</dbReference>
<keyword evidence="3" id="KW-1185">Reference proteome</keyword>
<comment type="caution">
    <text evidence="2">The sequence shown here is derived from an EMBL/GenBank/DDBJ whole genome shotgun (WGS) entry which is preliminary data.</text>
</comment>
<name>A0A2W2GTV5_9ACTN</name>
<sequence length="144" mass="15747">MVIERFGAGERVRLADPAAVGQQSCGAGRDVRAVDVGHAAVAVGPAQAAVHGEGGLAGEEVLRADGRPDRAHHRRRAHRRSAAPRGPRGRPHRLDGRRRLDPRDGGRRPERPPDPFHPRRLPPARHLMTRAIFGQPVSMISRYT</sequence>
<protein>
    <submittedName>
        <fullName evidence="2">Uncharacterized protein</fullName>
    </submittedName>
</protein>
<evidence type="ECO:0000313" key="3">
    <source>
        <dbReference type="Proteomes" id="UP000248544"/>
    </source>
</evidence>
<dbReference type="Proteomes" id="UP000248544">
    <property type="component" value="Unassembled WGS sequence"/>
</dbReference>
<proteinExistence type="predicted"/>